<keyword evidence="1" id="KW-1015">Disulfide bond</keyword>
<proteinExistence type="predicted"/>
<dbReference type="Gene3D" id="2.60.120.230">
    <property type="match status" value="1"/>
</dbReference>
<dbReference type="SUPFAM" id="SSF49742">
    <property type="entry name" value="PHM/PNGase F"/>
    <property type="match status" value="2"/>
</dbReference>
<protein>
    <recommendedName>
        <fullName evidence="3">Cytochrome c domain-containing protein</fullName>
    </recommendedName>
</protein>
<reference evidence="2" key="1">
    <citation type="submission" date="2018-05" db="EMBL/GenBank/DDBJ databases">
        <authorList>
            <person name="Lanie J.A."/>
            <person name="Ng W.-L."/>
            <person name="Kazmierczak K.M."/>
            <person name="Andrzejewski T.M."/>
            <person name="Davidsen T.M."/>
            <person name="Wayne K.J."/>
            <person name="Tettelin H."/>
            <person name="Glass J.I."/>
            <person name="Rusch D."/>
            <person name="Podicherti R."/>
            <person name="Tsui H.-C.T."/>
            <person name="Winkler M.E."/>
        </authorList>
    </citation>
    <scope>NUCLEOTIDE SEQUENCE</scope>
</reference>
<dbReference type="InterPro" id="IPR036939">
    <property type="entry name" value="Cu2_ascorb_mOase_N_sf"/>
</dbReference>
<evidence type="ECO:0000313" key="2">
    <source>
        <dbReference type="EMBL" id="SVA19187.1"/>
    </source>
</evidence>
<evidence type="ECO:0008006" key="3">
    <source>
        <dbReference type="Google" id="ProtNLM"/>
    </source>
</evidence>
<accession>A0A381TW40</accession>
<dbReference type="EMBL" id="UINC01005118">
    <property type="protein sequence ID" value="SVA19187.1"/>
    <property type="molecule type" value="Genomic_DNA"/>
</dbReference>
<gene>
    <name evidence="2" type="ORF">METZ01_LOCUS72041</name>
</gene>
<dbReference type="InterPro" id="IPR014784">
    <property type="entry name" value="Cu2_ascorb_mOase-like_C"/>
</dbReference>
<dbReference type="Gene3D" id="2.60.120.310">
    <property type="entry name" value="Copper type II, ascorbate-dependent monooxygenase, N-terminal domain"/>
    <property type="match status" value="1"/>
</dbReference>
<organism evidence="2">
    <name type="scientific">marine metagenome</name>
    <dbReference type="NCBI Taxonomy" id="408172"/>
    <lineage>
        <taxon>unclassified sequences</taxon>
        <taxon>metagenomes</taxon>
        <taxon>ecological metagenomes</taxon>
    </lineage>
</organism>
<sequence length="392" mass="44128">MSLQSYADSRPWARSIKNRVETRQMPPWHIDPSLGIQDFQNDRSLTRDEIDTIVRWVDGGAPRGNASDLPPPAVFADDDVWNYADRFGGPPDLVVKSTPYTMPALSQDHWWKPTVPTGLTEDRWVRAIEIRPSTVEGRRITHHALARLQQEEDDADRESLVPGGGGAGLLMEWAVGKEGEIMRENSGKLMKAGSNIVWDIHYSSAGEEITDTAELGLYFYPKDQPPKHRQVLSIWMAIEGGPSNLLIPPNTVMSTEQYHVLRQNGRIENFQPHQHLRGKGMQMTAIMPNGRTQVLSRVSDFSFNWHNNYVYADDAAPLLPKGTVLEIKSWFDNTSANRSNPDPDQWVGWGDRTVDEMAHAWVNVTYMGEEDFEAAVAERKARAEAEEDGGAQ</sequence>
<name>A0A381TW40_9ZZZZ</name>
<dbReference type="GO" id="GO:0016715">
    <property type="term" value="F:oxidoreductase activity, acting on paired donors, with incorporation or reduction of molecular oxygen, reduced ascorbate as one donor, and incorporation of one atom of oxygen"/>
    <property type="evidence" value="ECO:0007669"/>
    <property type="project" value="InterPro"/>
</dbReference>
<dbReference type="GO" id="GO:0005507">
    <property type="term" value="F:copper ion binding"/>
    <property type="evidence" value="ECO:0007669"/>
    <property type="project" value="InterPro"/>
</dbReference>
<dbReference type="InterPro" id="IPR008977">
    <property type="entry name" value="PHM/PNGase_F_dom_sf"/>
</dbReference>
<dbReference type="AlphaFoldDB" id="A0A381TW40"/>
<evidence type="ECO:0000256" key="1">
    <source>
        <dbReference type="ARBA" id="ARBA00023157"/>
    </source>
</evidence>